<accession>A0A834CLF9</accession>
<reference evidence="1" key="1">
    <citation type="journal article" name="BMC Genomics">
        <title>Long-read sequencing and de novo genome assembly of marine medaka (Oryzias melastigma).</title>
        <authorList>
            <person name="Liang P."/>
            <person name="Saqib H.S.A."/>
            <person name="Ni X."/>
            <person name="Shen Y."/>
        </authorList>
    </citation>
    <scope>NUCLEOTIDE SEQUENCE</scope>
    <source>
        <strain evidence="1">Bigg-433</strain>
    </source>
</reference>
<gene>
    <name evidence="1" type="ORF">FQA47_011558</name>
</gene>
<sequence>MQDLILTLNDDDDDEGVFSPAAASSMVSLRPPGSSVLTVSMWRDDLSSLQDRGHLRFHLFVKTPRSQGSRPGDAPARFTHPNQQSQTLLSLTQVSLTHLSQTHLPYLLSTERRCFRQNRPAFSLQHRGQVRLGAGSGLHAQFRLKGALLSGGREKGGVSISSSTARF</sequence>
<protein>
    <submittedName>
        <fullName evidence="1">Uncharacterized protein</fullName>
    </submittedName>
</protein>
<comment type="caution">
    <text evidence="1">The sequence shown here is derived from an EMBL/GenBank/DDBJ whole genome shotgun (WGS) entry which is preliminary data.</text>
</comment>
<name>A0A834CLF9_ORYME</name>
<organism evidence="1 2">
    <name type="scientific">Oryzias melastigma</name>
    <name type="common">Marine medaka</name>
    <dbReference type="NCBI Taxonomy" id="30732"/>
    <lineage>
        <taxon>Eukaryota</taxon>
        <taxon>Metazoa</taxon>
        <taxon>Chordata</taxon>
        <taxon>Craniata</taxon>
        <taxon>Vertebrata</taxon>
        <taxon>Euteleostomi</taxon>
        <taxon>Actinopterygii</taxon>
        <taxon>Neopterygii</taxon>
        <taxon>Teleostei</taxon>
        <taxon>Neoteleostei</taxon>
        <taxon>Acanthomorphata</taxon>
        <taxon>Ovalentaria</taxon>
        <taxon>Atherinomorphae</taxon>
        <taxon>Beloniformes</taxon>
        <taxon>Adrianichthyidae</taxon>
        <taxon>Oryziinae</taxon>
        <taxon>Oryzias</taxon>
    </lineage>
</organism>
<dbReference type="AlphaFoldDB" id="A0A834CLF9"/>
<evidence type="ECO:0000313" key="2">
    <source>
        <dbReference type="Proteomes" id="UP000646548"/>
    </source>
</evidence>
<dbReference type="EMBL" id="WKFB01000268">
    <property type="protein sequence ID" value="KAF6728966.1"/>
    <property type="molecule type" value="Genomic_DNA"/>
</dbReference>
<proteinExistence type="predicted"/>
<dbReference type="Proteomes" id="UP000646548">
    <property type="component" value="Unassembled WGS sequence"/>
</dbReference>
<evidence type="ECO:0000313" key="1">
    <source>
        <dbReference type="EMBL" id="KAF6728966.1"/>
    </source>
</evidence>